<evidence type="ECO:0000313" key="2">
    <source>
        <dbReference type="Proteomes" id="UP000253324"/>
    </source>
</evidence>
<protein>
    <submittedName>
        <fullName evidence="1">Uncharacterized protein</fullName>
    </submittedName>
</protein>
<organism evidence="1 2">
    <name type="scientific">Phyllobacterium bourgognense</name>
    <dbReference type="NCBI Taxonomy" id="314236"/>
    <lineage>
        <taxon>Bacteria</taxon>
        <taxon>Pseudomonadati</taxon>
        <taxon>Pseudomonadota</taxon>
        <taxon>Alphaproteobacteria</taxon>
        <taxon>Hyphomicrobiales</taxon>
        <taxon>Phyllobacteriaceae</taxon>
        <taxon>Phyllobacterium</taxon>
    </lineage>
</organism>
<dbReference type="AlphaFoldDB" id="A0A368YL10"/>
<proteinExistence type="predicted"/>
<reference evidence="1 2" key="1">
    <citation type="submission" date="2018-07" db="EMBL/GenBank/DDBJ databases">
        <title>Genomic Encyclopedia of Type Strains, Phase III (KMG-III): the genomes of soil and plant-associated and newly described type strains.</title>
        <authorList>
            <person name="Whitman W."/>
        </authorList>
    </citation>
    <scope>NUCLEOTIDE SEQUENCE [LARGE SCALE GENOMIC DNA]</scope>
    <source>
        <strain evidence="1 2">31-25a</strain>
    </source>
</reference>
<dbReference type="EMBL" id="QPJM01000012">
    <property type="protein sequence ID" value="RCW80922.1"/>
    <property type="molecule type" value="Genomic_DNA"/>
</dbReference>
<name>A0A368YL10_9HYPH</name>
<dbReference type="RefSeq" id="WP_114431476.1">
    <property type="nucleotide sequence ID" value="NZ_QPJM01000012.1"/>
</dbReference>
<dbReference type="OrthoDB" id="9871358at2"/>
<sequence length="121" mass="13324">MAKVIGRFEASVRSYSYEKHNSKAYRGSGAITQMSDTIDGRSKCQISAYGITLRDSVQEQTSSPKAATIRDVTIEIDHNLLIEAVIAGLERGKIKISDEQIVRLIKGIGSEKETILPVQNE</sequence>
<comment type="caution">
    <text evidence="1">The sequence shown here is derived from an EMBL/GenBank/DDBJ whole genome shotgun (WGS) entry which is preliminary data.</text>
</comment>
<accession>A0A368YL10</accession>
<evidence type="ECO:0000313" key="1">
    <source>
        <dbReference type="EMBL" id="RCW80922.1"/>
    </source>
</evidence>
<gene>
    <name evidence="1" type="ORF">C7476_11278</name>
</gene>
<dbReference type="Proteomes" id="UP000253324">
    <property type="component" value="Unassembled WGS sequence"/>
</dbReference>
<keyword evidence="2" id="KW-1185">Reference proteome</keyword>